<dbReference type="EMBL" id="BGZK01000111">
    <property type="protein sequence ID" value="GBP19799.1"/>
    <property type="molecule type" value="Genomic_DNA"/>
</dbReference>
<protein>
    <submittedName>
        <fullName evidence="2">Uncharacterized protein</fullName>
    </submittedName>
</protein>
<evidence type="ECO:0000256" key="1">
    <source>
        <dbReference type="SAM" id="MobiDB-lite"/>
    </source>
</evidence>
<reference evidence="2 3" key="1">
    <citation type="journal article" date="2019" name="Commun. Biol.">
        <title>The bagworm genome reveals a unique fibroin gene that provides high tensile strength.</title>
        <authorList>
            <person name="Kono N."/>
            <person name="Nakamura H."/>
            <person name="Ohtoshi R."/>
            <person name="Tomita M."/>
            <person name="Numata K."/>
            <person name="Arakawa K."/>
        </authorList>
    </citation>
    <scope>NUCLEOTIDE SEQUENCE [LARGE SCALE GENOMIC DNA]</scope>
</reference>
<feature type="region of interest" description="Disordered" evidence="1">
    <location>
        <begin position="29"/>
        <end position="76"/>
    </location>
</feature>
<comment type="caution">
    <text evidence="2">The sequence shown here is derived from an EMBL/GenBank/DDBJ whole genome shotgun (WGS) entry which is preliminary data.</text>
</comment>
<sequence>MFPRTGGDKRTILFADGQKRARDAGEVKPYGTGVQVGRGGARPHRSAINPARPYDSLRPRDITRTCRRGPFGSQKK</sequence>
<accession>A0A4C1U0I0</accession>
<dbReference type="AlphaFoldDB" id="A0A4C1U0I0"/>
<gene>
    <name evidence="2" type="ORF">EVAR_8961_1</name>
</gene>
<evidence type="ECO:0000313" key="2">
    <source>
        <dbReference type="EMBL" id="GBP19799.1"/>
    </source>
</evidence>
<keyword evidence="3" id="KW-1185">Reference proteome</keyword>
<evidence type="ECO:0000313" key="3">
    <source>
        <dbReference type="Proteomes" id="UP000299102"/>
    </source>
</evidence>
<feature type="compositionally biased region" description="Basic and acidic residues" evidence="1">
    <location>
        <begin position="55"/>
        <end position="64"/>
    </location>
</feature>
<dbReference type="Proteomes" id="UP000299102">
    <property type="component" value="Unassembled WGS sequence"/>
</dbReference>
<name>A0A4C1U0I0_EUMVA</name>
<proteinExistence type="predicted"/>
<organism evidence="2 3">
    <name type="scientific">Eumeta variegata</name>
    <name type="common">Bagworm moth</name>
    <name type="synonym">Eumeta japonica</name>
    <dbReference type="NCBI Taxonomy" id="151549"/>
    <lineage>
        <taxon>Eukaryota</taxon>
        <taxon>Metazoa</taxon>
        <taxon>Ecdysozoa</taxon>
        <taxon>Arthropoda</taxon>
        <taxon>Hexapoda</taxon>
        <taxon>Insecta</taxon>
        <taxon>Pterygota</taxon>
        <taxon>Neoptera</taxon>
        <taxon>Endopterygota</taxon>
        <taxon>Lepidoptera</taxon>
        <taxon>Glossata</taxon>
        <taxon>Ditrysia</taxon>
        <taxon>Tineoidea</taxon>
        <taxon>Psychidae</taxon>
        <taxon>Oiketicinae</taxon>
        <taxon>Eumeta</taxon>
    </lineage>
</organism>